<evidence type="ECO:0000256" key="3">
    <source>
        <dbReference type="ARBA" id="ARBA00022618"/>
    </source>
</evidence>
<comment type="caution">
    <text evidence="8">The sequence shown here is derived from an EMBL/GenBank/DDBJ whole genome shotgun (WGS) entry which is preliminary data.</text>
</comment>
<sequence>MDETNVIQLLKLSDIYYKHAKSSIFNCQSQSNLKEYYTLIKLSLISLFEIIKSNQKISLNLKLQSYLLISQILDNESFNNDQSDHYLDQIIMLTTNNLIHDDLYFKYNIQAKFYQCQRLLNLSNLNHNNKQIYKILEQYEDNFLFFKYLKFQYLDKFSNHFKAIEYLQTVILPNLPNDSKYKVLKEYFQLLEINYCIQHDLKFKSLKDEIQPENIILQAIKQYIELIYHIQYLPQFQNVNEITLDDKFKSFAKFINENQKNLTNPMLRINFPFLKGDRNLDFDLEITWLNYTELNILFCISFGLSNLGTSFEKRKSLKLFEKALESINLELSKYNRFNSLIKSSQIKIKFLKFWQNQTNFYILLENLLVEDLSIAKFNGLQNQIINNDYMVIYLNAIYNQINGDLINASNLYEKILEFNYNDEIYLYSSFNYLLILESQISWAKRIKDSSDKLIQISKKKNQILEILQKTTSNSNKFIVQLSFKLIQLIYNYNSLSIIEINSKISSILNEFPTNFINFKKIPLLLAIILYINSSTLNSNSDEKQKTSQIAFNLSKFGNFKILRYITGLLNLNNAQLANNFQQVTIQTNKLQKIKDNLYSAV</sequence>
<dbReference type="GO" id="GO:0007064">
    <property type="term" value="P:mitotic sister chromatid cohesion"/>
    <property type="evidence" value="ECO:0007669"/>
    <property type="project" value="InterPro"/>
</dbReference>
<reference evidence="8" key="2">
    <citation type="submission" date="2021-01" db="EMBL/GenBank/DDBJ databases">
        <authorList>
            <person name="Schikora-Tamarit M.A."/>
        </authorList>
    </citation>
    <scope>NUCLEOTIDE SEQUENCE</scope>
    <source>
        <strain evidence="8">CBS6341</strain>
    </source>
</reference>
<dbReference type="GO" id="GO:0051301">
    <property type="term" value="P:cell division"/>
    <property type="evidence" value="ECO:0007669"/>
    <property type="project" value="UniProtKB-KW"/>
</dbReference>
<dbReference type="Pfam" id="PF10345">
    <property type="entry name" value="Cohesin_load"/>
    <property type="match status" value="1"/>
</dbReference>
<evidence type="ECO:0000313" key="9">
    <source>
        <dbReference type="Proteomes" id="UP000769528"/>
    </source>
</evidence>
<dbReference type="GO" id="GO:0005634">
    <property type="term" value="C:nucleus"/>
    <property type="evidence" value="ECO:0007669"/>
    <property type="project" value="UniProtKB-SubCell"/>
</dbReference>
<evidence type="ECO:0000256" key="6">
    <source>
        <dbReference type="ARBA" id="ARBA00023242"/>
    </source>
</evidence>
<dbReference type="EMBL" id="JAEUBF010000722">
    <property type="protein sequence ID" value="KAH3675727.1"/>
    <property type="molecule type" value="Genomic_DNA"/>
</dbReference>
<keyword evidence="4" id="KW-0498">Mitosis</keyword>
<gene>
    <name evidence="8" type="ORF">WICMUC_002519</name>
</gene>
<accession>A0A9P8PPK0</accession>
<reference evidence="8" key="1">
    <citation type="journal article" date="2021" name="Open Biol.">
        <title>Shared evolutionary footprints suggest mitochondrial oxidative damage underlies multiple complex I losses in fungi.</title>
        <authorList>
            <person name="Schikora-Tamarit M.A."/>
            <person name="Marcet-Houben M."/>
            <person name="Nosek J."/>
            <person name="Gabaldon T."/>
        </authorList>
    </citation>
    <scope>NUCLEOTIDE SEQUENCE</scope>
    <source>
        <strain evidence="8">CBS6341</strain>
    </source>
</reference>
<organism evidence="8 9">
    <name type="scientific">Wickerhamomyces mucosus</name>
    <dbReference type="NCBI Taxonomy" id="1378264"/>
    <lineage>
        <taxon>Eukaryota</taxon>
        <taxon>Fungi</taxon>
        <taxon>Dikarya</taxon>
        <taxon>Ascomycota</taxon>
        <taxon>Saccharomycotina</taxon>
        <taxon>Saccharomycetes</taxon>
        <taxon>Phaffomycetales</taxon>
        <taxon>Wickerhamomycetaceae</taxon>
        <taxon>Wickerhamomyces</taxon>
    </lineage>
</organism>
<name>A0A9P8PPK0_9ASCO</name>
<evidence type="ECO:0000256" key="4">
    <source>
        <dbReference type="ARBA" id="ARBA00022776"/>
    </source>
</evidence>
<keyword evidence="9" id="KW-1185">Reference proteome</keyword>
<keyword evidence="7" id="KW-0131">Cell cycle</keyword>
<evidence type="ECO:0000256" key="7">
    <source>
        <dbReference type="ARBA" id="ARBA00023306"/>
    </source>
</evidence>
<keyword evidence="6" id="KW-0539">Nucleus</keyword>
<dbReference type="GO" id="GO:0007059">
    <property type="term" value="P:chromosome segregation"/>
    <property type="evidence" value="ECO:0007669"/>
    <property type="project" value="UniProtKB-KW"/>
</dbReference>
<dbReference type="InterPro" id="IPR019440">
    <property type="entry name" value="MAU2"/>
</dbReference>
<dbReference type="Proteomes" id="UP000769528">
    <property type="component" value="Unassembled WGS sequence"/>
</dbReference>
<dbReference type="AlphaFoldDB" id="A0A9P8PPK0"/>
<comment type="subcellular location">
    <subcellularLocation>
        <location evidence="1">Nucleus</location>
    </subcellularLocation>
</comment>
<evidence type="ECO:0000256" key="2">
    <source>
        <dbReference type="ARBA" id="ARBA00008585"/>
    </source>
</evidence>
<dbReference type="OrthoDB" id="3981211at2759"/>
<comment type="similarity">
    <text evidence="2">Belongs to the SCC4/mau-2 family.</text>
</comment>
<keyword evidence="5" id="KW-0159">Chromosome partition</keyword>
<protein>
    <submittedName>
        <fullName evidence="8">Uncharacterized protein</fullName>
    </submittedName>
</protein>
<proteinExistence type="inferred from homology"/>
<evidence type="ECO:0000256" key="5">
    <source>
        <dbReference type="ARBA" id="ARBA00022829"/>
    </source>
</evidence>
<evidence type="ECO:0000256" key="1">
    <source>
        <dbReference type="ARBA" id="ARBA00004123"/>
    </source>
</evidence>
<evidence type="ECO:0000313" key="8">
    <source>
        <dbReference type="EMBL" id="KAH3675727.1"/>
    </source>
</evidence>
<keyword evidence="3" id="KW-0132">Cell division</keyword>